<reference evidence="2" key="1">
    <citation type="submission" date="2022-06" db="EMBL/GenBank/DDBJ databases">
        <title>Alkalicoccobacillus porphyridii sp. nov., isolated from a marine red alga, Porphyridium purpureum and reclassification of Shouchella plakortidis and Shouchella gibsonii as Alkalicoccobacillus plakortidis comb. nov. and Alkalicoccobacillus gibsonii comb. nov.</title>
        <authorList>
            <person name="Kim K.H."/>
            <person name="Lee J.K."/>
            <person name="Han D.M."/>
            <person name="Baek J.H."/>
            <person name="Jeon C.O."/>
        </authorList>
    </citation>
    <scope>NUCLEOTIDE SEQUENCE</scope>
    <source>
        <strain evidence="2">DSM 19153</strain>
    </source>
</reference>
<protein>
    <submittedName>
        <fullName evidence="2">LytTR family transcriptional regulator DNA-binding domain-containing protein</fullName>
    </submittedName>
</protein>
<gene>
    <name evidence="2" type="ORF">NDM98_08665</name>
</gene>
<dbReference type="Pfam" id="PF04397">
    <property type="entry name" value="LytTR"/>
    <property type="match status" value="1"/>
</dbReference>
<evidence type="ECO:0000313" key="2">
    <source>
        <dbReference type="EMBL" id="MCM2675555.1"/>
    </source>
</evidence>
<dbReference type="GO" id="GO:0003677">
    <property type="term" value="F:DNA binding"/>
    <property type="evidence" value="ECO:0007669"/>
    <property type="project" value="UniProtKB-KW"/>
</dbReference>
<name>A0ABT0XIG4_9BACI</name>
<accession>A0ABT0XIG4</accession>
<feature type="domain" description="HTH LytTR-type" evidence="1">
    <location>
        <begin position="1"/>
        <end position="92"/>
    </location>
</feature>
<dbReference type="Gene3D" id="2.40.50.1020">
    <property type="entry name" value="LytTr DNA-binding domain"/>
    <property type="match status" value="1"/>
</dbReference>
<dbReference type="SMART" id="SM00850">
    <property type="entry name" value="LytTR"/>
    <property type="match status" value="1"/>
</dbReference>
<dbReference type="PROSITE" id="PS50930">
    <property type="entry name" value="HTH_LYTTR"/>
    <property type="match status" value="1"/>
</dbReference>
<proteinExistence type="predicted"/>
<comment type="caution">
    <text evidence="2">The sequence shown here is derived from an EMBL/GenBank/DDBJ whole genome shotgun (WGS) entry which is preliminary data.</text>
</comment>
<dbReference type="InterPro" id="IPR007492">
    <property type="entry name" value="LytTR_DNA-bd_dom"/>
</dbReference>
<evidence type="ECO:0000259" key="1">
    <source>
        <dbReference type="PROSITE" id="PS50930"/>
    </source>
</evidence>
<keyword evidence="3" id="KW-1185">Reference proteome</keyword>
<dbReference type="EMBL" id="JAMQJY010000001">
    <property type="protein sequence ID" value="MCM2675555.1"/>
    <property type="molecule type" value="Genomic_DNA"/>
</dbReference>
<dbReference type="Proteomes" id="UP001203665">
    <property type="component" value="Unassembled WGS sequence"/>
</dbReference>
<sequence>MISVERILKFERHGSTIYVQTEDERYRLMRSLEDLDNWLKDFTSLDRANLVNMKKVVRLSKSNKLVFFSDVDGHSAKVSRRNLSKIVKLKTDNRSH</sequence>
<dbReference type="RefSeq" id="WP_251606401.1">
    <property type="nucleotide sequence ID" value="NZ_JAMQJY010000001.1"/>
</dbReference>
<evidence type="ECO:0000313" key="3">
    <source>
        <dbReference type="Proteomes" id="UP001203665"/>
    </source>
</evidence>
<keyword evidence="2" id="KW-0238">DNA-binding</keyword>
<organism evidence="2 3">
    <name type="scientific">Alkalicoccobacillus plakortidis</name>
    <dbReference type="NCBI Taxonomy" id="444060"/>
    <lineage>
        <taxon>Bacteria</taxon>
        <taxon>Bacillati</taxon>
        <taxon>Bacillota</taxon>
        <taxon>Bacilli</taxon>
        <taxon>Bacillales</taxon>
        <taxon>Bacillaceae</taxon>
        <taxon>Alkalicoccobacillus</taxon>
    </lineage>
</organism>